<keyword evidence="2" id="KW-0472">Membrane</keyword>
<accession>A0A1X0NQF5</accession>
<evidence type="ECO:0000313" key="3">
    <source>
        <dbReference type="EMBL" id="ORC86952.1"/>
    </source>
</evidence>
<feature type="transmembrane region" description="Helical" evidence="2">
    <location>
        <begin position="83"/>
        <end position="99"/>
    </location>
</feature>
<proteinExistence type="predicted"/>
<name>A0A1X0NQF5_9TRYP</name>
<evidence type="ECO:0000256" key="1">
    <source>
        <dbReference type="SAM" id="MobiDB-lite"/>
    </source>
</evidence>
<comment type="caution">
    <text evidence="3">The sequence shown here is derived from an EMBL/GenBank/DDBJ whole genome shotgun (WGS) entry which is preliminary data.</text>
</comment>
<organism evidence="3 4">
    <name type="scientific">Trypanosoma theileri</name>
    <dbReference type="NCBI Taxonomy" id="67003"/>
    <lineage>
        <taxon>Eukaryota</taxon>
        <taxon>Discoba</taxon>
        <taxon>Euglenozoa</taxon>
        <taxon>Kinetoplastea</taxon>
        <taxon>Metakinetoplastina</taxon>
        <taxon>Trypanosomatida</taxon>
        <taxon>Trypanosomatidae</taxon>
        <taxon>Trypanosoma</taxon>
    </lineage>
</organism>
<feature type="region of interest" description="Disordered" evidence="1">
    <location>
        <begin position="36"/>
        <end position="61"/>
    </location>
</feature>
<evidence type="ECO:0000313" key="4">
    <source>
        <dbReference type="Proteomes" id="UP000192257"/>
    </source>
</evidence>
<feature type="transmembrane region" description="Helical" evidence="2">
    <location>
        <begin position="199"/>
        <end position="230"/>
    </location>
</feature>
<dbReference type="VEuPathDB" id="TriTrypDB:TM35_000241020"/>
<dbReference type="Proteomes" id="UP000192257">
    <property type="component" value="Unassembled WGS sequence"/>
</dbReference>
<dbReference type="GeneID" id="39987294"/>
<dbReference type="EMBL" id="NBCO01000024">
    <property type="protein sequence ID" value="ORC86952.1"/>
    <property type="molecule type" value="Genomic_DNA"/>
</dbReference>
<dbReference type="RefSeq" id="XP_028881018.1">
    <property type="nucleotide sequence ID" value="XM_029027514.1"/>
</dbReference>
<keyword evidence="2" id="KW-1133">Transmembrane helix</keyword>
<protein>
    <recommendedName>
        <fullName evidence="5">Transmembrane protein</fullName>
    </recommendedName>
</protein>
<keyword evidence="4" id="KW-1185">Reference proteome</keyword>
<keyword evidence="2" id="KW-0812">Transmembrane</keyword>
<dbReference type="AlphaFoldDB" id="A0A1X0NQF5"/>
<sequence length="236" mass="26639">MGPVQDHCGFAEGYRYQNWVAESRCHVLPAGSNPRQSLVAKRSRSPDGVPCTKPSSPQNAGRPFFAGPPPLFFFNFFERGGGRSRRFFFFFFFFFFWEARGRRRFFPRRPERGKPPRLFSSRLAFRRGSEGRCGSCFGRPLWGTGGGFTLRHGLLLGCRVGVWSEVSGMAEFIMSSLCFVVLLGFFLSDWDCFGALVPITLLMASFFFVCLFSVAPAVFFAFLFSPFLYIDGACGQ</sequence>
<evidence type="ECO:0008006" key="5">
    <source>
        <dbReference type="Google" id="ProtNLM"/>
    </source>
</evidence>
<reference evidence="3 4" key="1">
    <citation type="submission" date="2017-03" db="EMBL/GenBank/DDBJ databases">
        <title>An alternative strategy for trypanosome survival in the mammalian bloodstream revealed through genome and transcriptome analysis of the ubiquitous bovine parasite Trypanosoma (Megatrypanum) theileri.</title>
        <authorList>
            <person name="Kelly S."/>
            <person name="Ivens A."/>
            <person name="Mott A."/>
            <person name="O'Neill E."/>
            <person name="Emms D."/>
            <person name="Macleod O."/>
            <person name="Voorheis P."/>
            <person name="Matthews J."/>
            <person name="Matthews K."/>
            <person name="Carrington M."/>
        </authorList>
    </citation>
    <scope>NUCLEOTIDE SEQUENCE [LARGE SCALE GENOMIC DNA]</scope>
    <source>
        <strain evidence="3">Edinburgh</strain>
    </source>
</reference>
<feature type="transmembrane region" description="Helical" evidence="2">
    <location>
        <begin position="169"/>
        <end position="187"/>
    </location>
</feature>
<evidence type="ECO:0000256" key="2">
    <source>
        <dbReference type="SAM" id="Phobius"/>
    </source>
</evidence>
<gene>
    <name evidence="3" type="ORF">TM35_000241020</name>
</gene>